<dbReference type="AlphaFoldDB" id="A0A3G6N807"/>
<name>A0A3G6N807_CHRCU</name>
<dbReference type="Proteomes" id="UP000273270">
    <property type="component" value="Chromosome"/>
</dbReference>
<proteinExistence type="predicted"/>
<dbReference type="RefSeq" id="WP_123879333.1">
    <property type="nucleotide sequence ID" value="NZ_CP033920.1"/>
</dbReference>
<dbReference type="OrthoDB" id="1246481at2"/>
<evidence type="ECO:0000256" key="1">
    <source>
        <dbReference type="SAM" id="Phobius"/>
    </source>
</evidence>
<reference evidence="3" key="1">
    <citation type="submission" date="2018-11" db="EMBL/GenBank/DDBJ databases">
        <title>Proposal to divide the Flavobacteriaceae and reorganize its genera based on Amino Acid Identity values calculated from whole genome sequences.</title>
        <authorList>
            <person name="Nicholson A.C."/>
            <person name="Gulvik C.A."/>
            <person name="Whitney A.M."/>
            <person name="Humrighouse B.W."/>
            <person name="Bell M."/>
            <person name="Holmes B."/>
            <person name="Steigerwalt A.G."/>
            <person name="Villarma A."/>
            <person name="Sheth M."/>
            <person name="Batra D."/>
            <person name="Pryor J."/>
            <person name="Bernardet J.-F."/>
            <person name="Hugo C."/>
            <person name="Kampfer P."/>
            <person name="Newman J."/>
            <person name="McQuiston J.R."/>
        </authorList>
    </citation>
    <scope>NUCLEOTIDE SEQUENCE [LARGE SCALE GENOMIC DNA]</scope>
    <source>
        <strain evidence="3">G0188</strain>
    </source>
</reference>
<feature type="transmembrane region" description="Helical" evidence="1">
    <location>
        <begin position="37"/>
        <end position="56"/>
    </location>
</feature>
<dbReference type="KEGG" id="ccau:EG346_14040"/>
<accession>A0A3G6N807</accession>
<evidence type="ECO:0000313" key="2">
    <source>
        <dbReference type="EMBL" id="AZA49228.1"/>
    </source>
</evidence>
<gene>
    <name evidence="2" type="ORF">EG346_14040</name>
</gene>
<keyword evidence="1" id="KW-1133">Transmembrane helix</keyword>
<keyword evidence="1" id="KW-0472">Membrane</keyword>
<evidence type="ECO:0000313" key="3">
    <source>
        <dbReference type="Proteomes" id="UP000273270"/>
    </source>
</evidence>
<organism evidence="2 3">
    <name type="scientific">Chryseobacterium carnipullorum</name>
    <dbReference type="NCBI Taxonomy" id="1124835"/>
    <lineage>
        <taxon>Bacteria</taxon>
        <taxon>Pseudomonadati</taxon>
        <taxon>Bacteroidota</taxon>
        <taxon>Flavobacteriia</taxon>
        <taxon>Flavobacteriales</taxon>
        <taxon>Weeksellaceae</taxon>
        <taxon>Chryseobacterium group</taxon>
        <taxon>Chryseobacterium</taxon>
    </lineage>
</organism>
<dbReference type="EMBL" id="CP033920">
    <property type="protein sequence ID" value="AZA49228.1"/>
    <property type="molecule type" value="Genomic_DNA"/>
</dbReference>
<feature type="transmembrane region" description="Helical" evidence="1">
    <location>
        <begin position="109"/>
        <end position="132"/>
    </location>
</feature>
<keyword evidence="3" id="KW-1185">Reference proteome</keyword>
<keyword evidence="1" id="KW-0812">Transmembrane</keyword>
<feature type="transmembrane region" description="Helical" evidence="1">
    <location>
        <begin position="84"/>
        <end position="103"/>
    </location>
</feature>
<feature type="transmembrane region" description="Helical" evidence="1">
    <location>
        <begin position="12"/>
        <end position="31"/>
    </location>
</feature>
<protein>
    <submittedName>
        <fullName evidence="2">Uncharacterized protein</fullName>
    </submittedName>
</protein>
<sequence>MMKINIESRPSLLILVSFVISLITLMGVYLIPFNFRVPIFKVIALVLIVFILYPFCRVNIKWILYYFFCLDRDWWIARIERPRIFIYIIYFAILLMMLKDISIPNQYVLFFYRLSIMFYLVVGAAMLGKLIWTKKFESALLPEIKNLVNQNISIRKLSETEISEIIRLNSKNIEESSVNDLQALLNGNIPGDKIKWVGTSGKNVITYTELFSLLHIISESGDIKFDRAKRKSLMNFIIANFVKYEKGEVSQIPYGSLNSAYTNFVL</sequence>